<dbReference type="AlphaFoldDB" id="A0A1G5JPQ3"/>
<dbReference type="RefSeq" id="WP_167375768.1">
    <property type="nucleotide sequence ID" value="NZ_FMVM01000011.1"/>
</dbReference>
<feature type="region of interest" description="Disordered" evidence="1">
    <location>
        <begin position="30"/>
        <end position="50"/>
    </location>
</feature>
<dbReference type="Proteomes" id="UP000198538">
    <property type="component" value="Unassembled WGS sequence"/>
</dbReference>
<keyword evidence="4" id="KW-1185">Reference proteome</keyword>
<keyword evidence="2" id="KW-1133">Transmembrane helix</keyword>
<sequence>MFEVIVIALLMIITGLLLHINSKLPARDRVQEAMGRDRDRRDSQNQSRDR</sequence>
<keyword evidence="2" id="KW-0812">Transmembrane</keyword>
<accession>A0A1G5JPQ3</accession>
<protein>
    <submittedName>
        <fullName evidence="3">Uncharacterized protein</fullName>
    </submittedName>
</protein>
<dbReference type="STRING" id="582692.SAMN05720606_111195"/>
<evidence type="ECO:0000256" key="2">
    <source>
        <dbReference type="SAM" id="Phobius"/>
    </source>
</evidence>
<keyword evidence="2" id="KW-0472">Membrane</keyword>
<dbReference type="EMBL" id="FMVM01000011">
    <property type="protein sequence ID" value="SCY89699.1"/>
    <property type="molecule type" value="Genomic_DNA"/>
</dbReference>
<gene>
    <name evidence="3" type="ORF">SAMN05720606_111195</name>
</gene>
<evidence type="ECO:0000256" key="1">
    <source>
        <dbReference type="SAM" id="MobiDB-lite"/>
    </source>
</evidence>
<evidence type="ECO:0000313" key="3">
    <source>
        <dbReference type="EMBL" id="SCY89699.1"/>
    </source>
</evidence>
<reference evidence="4" key="1">
    <citation type="submission" date="2016-10" db="EMBL/GenBank/DDBJ databases">
        <authorList>
            <person name="Varghese N."/>
            <person name="Submissions S."/>
        </authorList>
    </citation>
    <scope>NUCLEOTIDE SEQUENCE [LARGE SCALE GENOMIC DNA]</scope>
    <source>
        <strain evidence="4">BL9</strain>
    </source>
</reference>
<organism evidence="3 4">
    <name type="scientific">Paenibacillus polysaccharolyticus</name>
    <dbReference type="NCBI Taxonomy" id="582692"/>
    <lineage>
        <taxon>Bacteria</taxon>
        <taxon>Bacillati</taxon>
        <taxon>Bacillota</taxon>
        <taxon>Bacilli</taxon>
        <taxon>Bacillales</taxon>
        <taxon>Paenibacillaceae</taxon>
        <taxon>Paenibacillus</taxon>
    </lineage>
</organism>
<evidence type="ECO:0000313" key="4">
    <source>
        <dbReference type="Proteomes" id="UP000198538"/>
    </source>
</evidence>
<name>A0A1G5JPQ3_9BACL</name>
<feature type="transmembrane region" description="Helical" evidence="2">
    <location>
        <begin position="6"/>
        <end position="24"/>
    </location>
</feature>
<proteinExistence type="predicted"/>